<evidence type="ECO:0000256" key="1">
    <source>
        <dbReference type="SAM" id="Phobius"/>
    </source>
</evidence>
<dbReference type="EMBL" id="BQNB010011376">
    <property type="protein sequence ID" value="GJS89772.1"/>
    <property type="molecule type" value="Genomic_DNA"/>
</dbReference>
<protein>
    <submittedName>
        <fullName evidence="2">Uncharacterized protein</fullName>
    </submittedName>
</protein>
<feature type="transmembrane region" description="Helical" evidence="1">
    <location>
        <begin position="194"/>
        <end position="215"/>
    </location>
</feature>
<gene>
    <name evidence="2" type="ORF">Tco_0772408</name>
</gene>
<keyword evidence="1" id="KW-1133">Transmembrane helix</keyword>
<keyword evidence="3" id="KW-1185">Reference proteome</keyword>
<dbReference type="Proteomes" id="UP001151760">
    <property type="component" value="Unassembled WGS sequence"/>
</dbReference>
<keyword evidence="1" id="KW-0812">Transmembrane</keyword>
<evidence type="ECO:0000313" key="2">
    <source>
        <dbReference type="EMBL" id="GJS89772.1"/>
    </source>
</evidence>
<evidence type="ECO:0000313" key="3">
    <source>
        <dbReference type="Proteomes" id="UP001151760"/>
    </source>
</evidence>
<proteinExistence type="predicted"/>
<sequence>MRVRLWIQQRHELPCASRKFQGIGCAMIGGEGDGVSNWTSSGVFGERVRGPLMHYLELEVVEKLLEEEMLMSSSNHLVRVMLMMLVIWEMEYLHEKFRQHHHHHVDEMTYHDDEKMKIDGVACLATITSRSSSLFKSKRTHDSINNVINAIVEMRICFHDVSIETSQEHAIWKICGWIGSSTFDSFKTQNKQDCVLQILAMSFLPIAFMSGLSFFSEDLIWSKSDGLTLNGTVYHDTFQFKKSTNIVGSRKVGGVWSLGFLRILKRCKVPLVGENGLTVVRNFEDLTELSKSESYEFMLNHKRDDKIAIFIETIEVNVCEETLDVVGFVIGLINNTTFVNVAIFNGFVEFGNGRRDAGDFGYFWDVGFSKGYIGGSGSWHFVT</sequence>
<accession>A0ABQ4ZLG3</accession>
<organism evidence="2 3">
    <name type="scientific">Tanacetum coccineum</name>
    <dbReference type="NCBI Taxonomy" id="301880"/>
    <lineage>
        <taxon>Eukaryota</taxon>
        <taxon>Viridiplantae</taxon>
        <taxon>Streptophyta</taxon>
        <taxon>Embryophyta</taxon>
        <taxon>Tracheophyta</taxon>
        <taxon>Spermatophyta</taxon>
        <taxon>Magnoliopsida</taxon>
        <taxon>eudicotyledons</taxon>
        <taxon>Gunneridae</taxon>
        <taxon>Pentapetalae</taxon>
        <taxon>asterids</taxon>
        <taxon>campanulids</taxon>
        <taxon>Asterales</taxon>
        <taxon>Asteraceae</taxon>
        <taxon>Asteroideae</taxon>
        <taxon>Anthemideae</taxon>
        <taxon>Anthemidinae</taxon>
        <taxon>Tanacetum</taxon>
    </lineage>
</organism>
<comment type="caution">
    <text evidence="2">The sequence shown here is derived from an EMBL/GenBank/DDBJ whole genome shotgun (WGS) entry which is preliminary data.</text>
</comment>
<keyword evidence="1" id="KW-0472">Membrane</keyword>
<name>A0ABQ4ZLG3_9ASTR</name>
<reference evidence="2" key="2">
    <citation type="submission" date="2022-01" db="EMBL/GenBank/DDBJ databases">
        <authorList>
            <person name="Yamashiro T."/>
            <person name="Shiraishi A."/>
            <person name="Satake H."/>
            <person name="Nakayama K."/>
        </authorList>
    </citation>
    <scope>NUCLEOTIDE SEQUENCE</scope>
</reference>
<reference evidence="2" key="1">
    <citation type="journal article" date="2022" name="Int. J. Mol. Sci.">
        <title>Draft Genome of Tanacetum Coccineum: Genomic Comparison of Closely Related Tanacetum-Family Plants.</title>
        <authorList>
            <person name="Yamashiro T."/>
            <person name="Shiraishi A."/>
            <person name="Nakayama K."/>
            <person name="Satake H."/>
        </authorList>
    </citation>
    <scope>NUCLEOTIDE SEQUENCE</scope>
</reference>